<evidence type="ECO:0000259" key="3">
    <source>
        <dbReference type="Pfam" id="PF02906"/>
    </source>
</evidence>
<dbReference type="Proteomes" id="UP000324222">
    <property type="component" value="Unassembled WGS sequence"/>
</dbReference>
<comment type="function">
    <text evidence="2">Component of the cytosolic iron-sulfur (Fe/S) protein assembly machinery. Required for maturation of extramitochondrial Fe/S proteins.</text>
</comment>
<dbReference type="SUPFAM" id="SSF53920">
    <property type="entry name" value="Fe-only hydrogenase"/>
    <property type="match status" value="1"/>
</dbReference>
<dbReference type="InterPro" id="IPR009016">
    <property type="entry name" value="Fe_hydrogenase"/>
</dbReference>
<keyword evidence="5" id="KW-1185">Reference proteome</keyword>
<evidence type="ECO:0000256" key="2">
    <source>
        <dbReference type="ARBA" id="ARBA00025700"/>
    </source>
</evidence>
<dbReference type="EMBL" id="VSRR010097071">
    <property type="protein sequence ID" value="MPC94045.1"/>
    <property type="molecule type" value="Genomic_DNA"/>
</dbReference>
<gene>
    <name evidence="4" type="ORF">E2C01_089196</name>
</gene>
<dbReference type="InterPro" id="IPR050340">
    <property type="entry name" value="Cytosolic_Fe-S_CAF"/>
</dbReference>
<dbReference type="OrthoDB" id="10253113at2759"/>
<feature type="domain" description="Iron hydrogenase large subunit C-terminal" evidence="3">
    <location>
        <begin position="1"/>
        <end position="99"/>
    </location>
</feature>
<dbReference type="Gene3D" id="3.40.50.1780">
    <property type="match status" value="1"/>
</dbReference>
<proteinExistence type="inferred from homology"/>
<evidence type="ECO:0000313" key="5">
    <source>
        <dbReference type="Proteomes" id="UP000324222"/>
    </source>
</evidence>
<dbReference type="AlphaFoldDB" id="A0A5B7JHH6"/>
<evidence type="ECO:0000256" key="1">
    <source>
        <dbReference type="ARBA" id="ARBA00006596"/>
    </source>
</evidence>
<name>A0A5B7JHH6_PORTR</name>
<organism evidence="4 5">
    <name type="scientific">Portunus trituberculatus</name>
    <name type="common">Swimming crab</name>
    <name type="synonym">Neptunus trituberculatus</name>
    <dbReference type="NCBI Taxonomy" id="210409"/>
    <lineage>
        <taxon>Eukaryota</taxon>
        <taxon>Metazoa</taxon>
        <taxon>Ecdysozoa</taxon>
        <taxon>Arthropoda</taxon>
        <taxon>Crustacea</taxon>
        <taxon>Multicrustacea</taxon>
        <taxon>Malacostraca</taxon>
        <taxon>Eumalacostraca</taxon>
        <taxon>Eucarida</taxon>
        <taxon>Decapoda</taxon>
        <taxon>Pleocyemata</taxon>
        <taxon>Brachyura</taxon>
        <taxon>Eubrachyura</taxon>
        <taxon>Portunoidea</taxon>
        <taxon>Portunidae</taxon>
        <taxon>Portuninae</taxon>
        <taxon>Portunus</taxon>
    </lineage>
</organism>
<protein>
    <submittedName>
        <fullName evidence="4">Putative cytosolic Fe-S cluster assembly factor</fullName>
    </submittedName>
</protein>
<comment type="caution">
    <text evidence="4">The sequence shown here is derived from an EMBL/GenBank/DDBJ whole genome shotgun (WGS) entry which is preliminary data.</text>
</comment>
<evidence type="ECO:0000313" key="4">
    <source>
        <dbReference type="EMBL" id="MPC94045.1"/>
    </source>
</evidence>
<dbReference type="PANTHER" id="PTHR11615">
    <property type="entry name" value="NITRATE, FORMATE, IRON DEHYDROGENASE"/>
    <property type="match status" value="1"/>
</dbReference>
<dbReference type="InterPro" id="IPR004108">
    <property type="entry name" value="Fe_hydrogenase_lsu_C"/>
</dbReference>
<sequence length="100" mass="11191">MPCFDKKLEAAREDFYNETFSAREVDCVITSVEVEQMLVRDEVELVTLSPCCLDGDLSSGSQLTSHPGSSSGGYAHSIFIKAAKELFNQEIDDLQWKILR</sequence>
<reference evidence="4 5" key="1">
    <citation type="submission" date="2019-05" db="EMBL/GenBank/DDBJ databases">
        <title>Another draft genome of Portunus trituberculatus and its Hox gene families provides insights of decapod evolution.</title>
        <authorList>
            <person name="Jeong J.-H."/>
            <person name="Song I."/>
            <person name="Kim S."/>
            <person name="Choi T."/>
            <person name="Kim D."/>
            <person name="Ryu S."/>
            <person name="Kim W."/>
        </authorList>
    </citation>
    <scope>NUCLEOTIDE SEQUENCE [LARGE SCALE GENOMIC DNA]</scope>
    <source>
        <tissue evidence="4">Muscle</tissue>
    </source>
</reference>
<accession>A0A5B7JHH6</accession>
<dbReference type="Pfam" id="PF02906">
    <property type="entry name" value="Fe_hyd_lg_C"/>
    <property type="match status" value="1"/>
</dbReference>
<comment type="similarity">
    <text evidence="1">Belongs to the NARF family.</text>
</comment>